<name>A0A3D8HBQ9_9BACT</name>
<dbReference type="AlphaFoldDB" id="A0A3D8HBQ9"/>
<accession>A0A3D8HBQ9</accession>
<keyword evidence="3 6" id="KW-0732">Signal</keyword>
<keyword evidence="12" id="KW-1185">Reference proteome</keyword>
<organism evidence="10 11">
    <name type="scientific">Parabacteroides acidifaciens</name>
    <dbReference type="NCBI Taxonomy" id="2290935"/>
    <lineage>
        <taxon>Bacteria</taxon>
        <taxon>Pseudomonadati</taxon>
        <taxon>Bacteroidota</taxon>
        <taxon>Bacteroidia</taxon>
        <taxon>Bacteroidales</taxon>
        <taxon>Tannerellaceae</taxon>
        <taxon>Parabacteroides</taxon>
    </lineage>
</organism>
<reference evidence="10 11" key="1">
    <citation type="submission" date="2018-07" db="EMBL/GenBank/DDBJ databases">
        <title>Parabacteroides acidifaciens nov. sp., isolated from human feces.</title>
        <authorList>
            <person name="Wang Y.J."/>
        </authorList>
    </citation>
    <scope>NUCLEOTIDE SEQUENCE [LARGE SCALE GENOMIC DNA]</scope>
    <source>
        <strain evidence="10 11">426-9</strain>
    </source>
</reference>
<feature type="chain" id="PRO_5017653610" evidence="6">
    <location>
        <begin position="18"/>
        <end position="654"/>
    </location>
</feature>
<comment type="caution">
    <text evidence="10">The sequence shown here is derived from an EMBL/GenBank/DDBJ whole genome shotgun (WGS) entry which is preliminary data.</text>
</comment>
<dbReference type="Proteomes" id="UP000629596">
    <property type="component" value="Unassembled WGS sequence"/>
</dbReference>
<dbReference type="InterPro" id="IPR012944">
    <property type="entry name" value="SusD_RagB_dom"/>
</dbReference>
<evidence type="ECO:0000256" key="4">
    <source>
        <dbReference type="ARBA" id="ARBA00023136"/>
    </source>
</evidence>
<evidence type="ECO:0000313" key="10">
    <source>
        <dbReference type="EMBL" id="RDU48425.1"/>
    </source>
</evidence>
<evidence type="ECO:0000256" key="6">
    <source>
        <dbReference type="SAM" id="SignalP"/>
    </source>
</evidence>
<feature type="domain" description="RagB/SusD" evidence="7">
    <location>
        <begin position="474"/>
        <end position="654"/>
    </location>
</feature>
<evidence type="ECO:0000313" key="12">
    <source>
        <dbReference type="Proteomes" id="UP000629596"/>
    </source>
</evidence>
<dbReference type="EMBL" id="JACRTI010000039">
    <property type="protein sequence ID" value="MBC8602878.1"/>
    <property type="molecule type" value="Genomic_DNA"/>
</dbReference>
<evidence type="ECO:0000256" key="2">
    <source>
        <dbReference type="ARBA" id="ARBA00006275"/>
    </source>
</evidence>
<dbReference type="EMBL" id="QREV01000039">
    <property type="protein sequence ID" value="RDU48425.1"/>
    <property type="molecule type" value="Genomic_DNA"/>
</dbReference>
<dbReference type="PROSITE" id="PS51257">
    <property type="entry name" value="PROKAR_LIPOPROTEIN"/>
    <property type="match status" value="1"/>
</dbReference>
<dbReference type="SUPFAM" id="SSF48452">
    <property type="entry name" value="TPR-like"/>
    <property type="match status" value="1"/>
</dbReference>
<dbReference type="Proteomes" id="UP000256321">
    <property type="component" value="Unassembled WGS sequence"/>
</dbReference>
<comment type="subcellular location">
    <subcellularLocation>
        <location evidence="1">Cell outer membrane</location>
    </subcellularLocation>
</comment>
<gene>
    <name evidence="10" type="ORF">DWU89_14620</name>
    <name evidence="9" type="ORF">H8784_14255</name>
</gene>
<evidence type="ECO:0000259" key="8">
    <source>
        <dbReference type="Pfam" id="PF14322"/>
    </source>
</evidence>
<evidence type="ECO:0000259" key="7">
    <source>
        <dbReference type="Pfam" id="PF07980"/>
    </source>
</evidence>
<evidence type="ECO:0000256" key="1">
    <source>
        <dbReference type="ARBA" id="ARBA00004442"/>
    </source>
</evidence>
<evidence type="ECO:0000313" key="11">
    <source>
        <dbReference type="Proteomes" id="UP000256321"/>
    </source>
</evidence>
<dbReference type="GO" id="GO:0009279">
    <property type="term" value="C:cell outer membrane"/>
    <property type="evidence" value="ECO:0007669"/>
    <property type="project" value="UniProtKB-SubCell"/>
</dbReference>
<protein>
    <submittedName>
        <fullName evidence="10">RagB/SusD family nutrient uptake outer membrane protein</fullName>
    </submittedName>
</protein>
<proteinExistence type="inferred from homology"/>
<feature type="domain" description="SusD-like N-terminal" evidence="8">
    <location>
        <begin position="86"/>
        <end position="218"/>
    </location>
</feature>
<dbReference type="InterPro" id="IPR011990">
    <property type="entry name" value="TPR-like_helical_dom_sf"/>
</dbReference>
<dbReference type="Pfam" id="PF07980">
    <property type="entry name" value="SusD_RagB"/>
    <property type="match status" value="1"/>
</dbReference>
<evidence type="ECO:0000313" key="9">
    <source>
        <dbReference type="EMBL" id="MBC8602878.1"/>
    </source>
</evidence>
<feature type="signal peptide" evidence="6">
    <location>
        <begin position="1"/>
        <end position="17"/>
    </location>
</feature>
<reference evidence="9 12" key="2">
    <citation type="submission" date="2020-08" db="EMBL/GenBank/DDBJ databases">
        <title>Genome public.</title>
        <authorList>
            <person name="Liu C."/>
            <person name="Sun Q."/>
        </authorList>
    </citation>
    <scope>NUCLEOTIDE SEQUENCE [LARGE SCALE GENOMIC DNA]</scope>
    <source>
        <strain evidence="9 12">426_9</strain>
    </source>
</reference>
<comment type="similarity">
    <text evidence="2">Belongs to the SusD family.</text>
</comment>
<sequence>MKFSKYLLAMLAGASLAAGFTGCQSEDKFLTEHSYTFNDQTFYTSESDMEMGLNSCYRQIQSLMMGQTHGGHSWMIEGLGLDTYAPTNGNGDFGNWANLNSSNGFTRHWYDNLYTLINRANTVIDMMDERTSITYSSETRKAELRATAVFFRGWAYRVLASMYGNVPILEHHATEIQTGYEPSNRQAVWEFCKQDFTYAAQNLPIKVDKPGQIVRAAADHYLAEINLALGDFNGAVEAATRVLNGTDGDYHVMTTRFGSRASEATDRYGNSLAAPAGAYWDLFREGGNQNSPDNKEAIWVCQFNYNTYSTGGGGDEWWRVQSCTTEANWLCNTVRMNNTRRTLADGTQVYLFGVNTACFADGVVGSAVSTVPDANGRYEANIARDSIGGNVPYIGNIMYPTRYVYNGLWDNSKQGSREDFRGSETMIQKNWYTPGGTRWLEEKAAAYARAAAAVGTPDEENLRITASDTISIFPRLWKFTDDKHPNGDNRAYDCDWYMLRVAETYLIRAEAYLALGDKGKAADDINVLRDRANAPLCSAADINIDYILDERTRELLGEEHRWVTLNRLSVNPNATYISDCHPIQDEQTGNTMYDRVRKYGFGYENLSGSNQVREWSEAEQRYIPNFAPYNYQYPIPIQVIQSNSGVEYPQNHGY</sequence>
<keyword evidence="4" id="KW-0472">Membrane</keyword>
<dbReference type="RefSeq" id="WP_115500370.1">
    <property type="nucleotide sequence ID" value="NZ_JACRTI010000039.1"/>
</dbReference>
<dbReference type="Gene3D" id="1.25.40.390">
    <property type="match status" value="1"/>
</dbReference>
<dbReference type="Pfam" id="PF14322">
    <property type="entry name" value="SusD-like_3"/>
    <property type="match status" value="1"/>
</dbReference>
<dbReference type="InterPro" id="IPR033985">
    <property type="entry name" value="SusD-like_N"/>
</dbReference>
<evidence type="ECO:0000256" key="5">
    <source>
        <dbReference type="ARBA" id="ARBA00023237"/>
    </source>
</evidence>
<keyword evidence="5" id="KW-0998">Cell outer membrane</keyword>
<evidence type="ECO:0000256" key="3">
    <source>
        <dbReference type="ARBA" id="ARBA00022729"/>
    </source>
</evidence>